<sequence>MPSREVQLIFSLLMHLVPSWRVQLIYSLLLMHLVPSWKVQLIYGSIIFLYLSNMLRRVNKLLWLILLHNSRS</sequence>
<comment type="caution">
    <text evidence="2">The sequence shown here is derived from an EMBL/GenBank/DDBJ whole genome shotgun (WGS) entry which is preliminary data.</text>
</comment>
<accession>A0A9W7FQ94</accession>
<keyword evidence="1" id="KW-0472">Membrane</keyword>
<evidence type="ECO:0000313" key="3">
    <source>
        <dbReference type="Proteomes" id="UP001165160"/>
    </source>
</evidence>
<name>A0A9W7FQ94_9STRA</name>
<gene>
    <name evidence="2" type="ORF">TrVE_jg1100</name>
</gene>
<dbReference type="AlphaFoldDB" id="A0A9W7FQ94"/>
<proteinExistence type="predicted"/>
<organism evidence="2 3">
    <name type="scientific">Triparma verrucosa</name>
    <dbReference type="NCBI Taxonomy" id="1606542"/>
    <lineage>
        <taxon>Eukaryota</taxon>
        <taxon>Sar</taxon>
        <taxon>Stramenopiles</taxon>
        <taxon>Ochrophyta</taxon>
        <taxon>Bolidophyceae</taxon>
        <taxon>Parmales</taxon>
        <taxon>Triparmaceae</taxon>
        <taxon>Triparma</taxon>
    </lineage>
</organism>
<feature type="transmembrane region" description="Helical" evidence="1">
    <location>
        <begin position="37"/>
        <end position="55"/>
    </location>
</feature>
<dbReference type="EMBL" id="BRXX01000543">
    <property type="protein sequence ID" value="GMI16058.1"/>
    <property type="molecule type" value="Genomic_DNA"/>
</dbReference>
<protein>
    <submittedName>
        <fullName evidence="2">Uncharacterized protein</fullName>
    </submittedName>
</protein>
<evidence type="ECO:0000313" key="2">
    <source>
        <dbReference type="EMBL" id="GMI16058.1"/>
    </source>
</evidence>
<reference evidence="3" key="1">
    <citation type="journal article" date="2023" name="Commun. Biol.">
        <title>Genome analysis of Parmales, the sister group of diatoms, reveals the evolutionary specialization of diatoms from phago-mixotrophs to photoautotrophs.</title>
        <authorList>
            <person name="Ban H."/>
            <person name="Sato S."/>
            <person name="Yoshikawa S."/>
            <person name="Yamada K."/>
            <person name="Nakamura Y."/>
            <person name="Ichinomiya M."/>
            <person name="Sato N."/>
            <person name="Blanc-Mathieu R."/>
            <person name="Endo H."/>
            <person name="Kuwata A."/>
            <person name="Ogata H."/>
        </authorList>
    </citation>
    <scope>NUCLEOTIDE SEQUENCE [LARGE SCALE GENOMIC DNA]</scope>
    <source>
        <strain evidence="3">NIES 3699</strain>
    </source>
</reference>
<evidence type="ECO:0000256" key="1">
    <source>
        <dbReference type="SAM" id="Phobius"/>
    </source>
</evidence>
<keyword evidence="3" id="KW-1185">Reference proteome</keyword>
<keyword evidence="1" id="KW-1133">Transmembrane helix</keyword>
<dbReference type="Proteomes" id="UP001165160">
    <property type="component" value="Unassembled WGS sequence"/>
</dbReference>
<keyword evidence="1" id="KW-0812">Transmembrane</keyword>